<keyword evidence="2" id="KW-1185">Reference proteome</keyword>
<comment type="caution">
    <text evidence="1">The sequence shown here is derived from an EMBL/GenBank/DDBJ whole genome shotgun (WGS) entry which is preliminary data.</text>
</comment>
<evidence type="ECO:0000313" key="2">
    <source>
        <dbReference type="Proteomes" id="UP000051621"/>
    </source>
</evidence>
<dbReference type="Pfam" id="PF13692">
    <property type="entry name" value="Glyco_trans_1_4"/>
    <property type="match status" value="1"/>
</dbReference>
<dbReference type="CDD" id="cd03811">
    <property type="entry name" value="GT4_GT28_WabH-like"/>
    <property type="match status" value="1"/>
</dbReference>
<dbReference type="PANTHER" id="PTHR12526:SF630">
    <property type="entry name" value="GLYCOSYLTRANSFERASE"/>
    <property type="match status" value="1"/>
</dbReference>
<organism evidence="1 2">
    <name type="scientific">Liquorilactobacillus capillatus DSM 19910</name>
    <dbReference type="NCBI Taxonomy" id="1423731"/>
    <lineage>
        <taxon>Bacteria</taxon>
        <taxon>Bacillati</taxon>
        <taxon>Bacillota</taxon>
        <taxon>Bacilli</taxon>
        <taxon>Lactobacillales</taxon>
        <taxon>Lactobacillaceae</taxon>
        <taxon>Liquorilactobacillus</taxon>
    </lineage>
</organism>
<name>A0A0R1M971_9LACO</name>
<proteinExistence type="predicted"/>
<keyword evidence="1" id="KW-0328">Glycosyltransferase</keyword>
<dbReference type="OrthoDB" id="9787617at2"/>
<dbReference type="GO" id="GO:0016757">
    <property type="term" value="F:glycosyltransferase activity"/>
    <property type="evidence" value="ECO:0007669"/>
    <property type="project" value="UniProtKB-KW"/>
</dbReference>
<dbReference type="PANTHER" id="PTHR12526">
    <property type="entry name" value="GLYCOSYLTRANSFERASE"/>
    <property type="match status" value="1"/>
</dbReference>
<protein>
    <submittedName>
        <fullName evidence="1">UDP-D-galactose (Glucosyl)lipopolysaccharide-1, 6-D-galactosyltransferase</fullName>
    </submittedName>
</protein>
<evidence type="ECO:0000313" key="1">
    <source>
        <dbReference type="EMBL" id="KRL01338.1"/>
    </source>
</evidence>
<sequence length="358" mass="40611">MKITLVTQYLEGHGGTERVISELINHDLQNTYQVLVPASGEPEWLQWFTRQNGYTVKICHHTSEEQQRVFVIRHILAQQPDIVLCLEGKANKLAADIRLHYHCHFKIISWGHTSMIDSQNFRRENINKADYHLAISSGIKQQLIDFGAVPENVFLIFNPIETATHKLIAPPQIGAPFHAVFIGRVLLDDQKNVRMLLHVLAKLPFEWQIDIFGKGKDLTAAQKLAQQLKIAEHINWRGWVPDPWSEITEADCLLLCSTYEGFPMVIVEAVSHGLPVISTDCPTGPADIITNQNGILTPTNNQAAFIAACTKMYRLRNVFDRRQVKKTALKFDTAGYINKIQEIYTYVKTTTHLHSALS</sequence>
<reference evidence="1 2" key="1">
    <citation type="journal article" date="2015" name="Genome Announc.">
        <title>Expanding the biotechnology potential of lactobacilli through comparative genomics of 213 strains and associated genera.</title>
        <authorList>
            <person name="Sun Z."/>
            <person name="Harris H.M."/>
            <person name="McCann A."/>
            <person name="Guo C."/>
            <person name="Argimon S."/>
            <person name="Zhang W."/>
            <person name="Yang X."/>
            <person name="Jeffery I.B."/>
            <person name="Cooney J.C."/>
            <person name="Kagawa T.F."/>
            <person name="Liu W."/>
            <person name="Song Y."/>
            <person name="Salvetti E."/>
            <person name="Wrobel A."/>
            <person name="Rasinkangas P."/>
            <person name="Parkhill J."/>
            <person name="Rea M.C."/>
            <person name="O'Sullivan O."/>
            <person name="Ritari J."/>
            <person name="Douillard F.P."/>
            <person name="Paul Ross R."/>
            <person name="Yang R."/>
            <person name="Briner A.E."/>
            <person name="Felis G.E."/>
            <person name="de Vos W.M."/>
            <person name="Barrangou R."/>
            <person name="Klaenhammer T.R."/>
            <person name="Caufield P.W."/>
            <person name="Cui Y."/>
            <person name="Zhang H."/>
            <person name="O'Toole P.W."/>
        </authorList>
    </citation>
    <scope>NUCLEOTIDE SEQUENCE [LARGE SCALE GENOMIC DNA]</scope>
    <source>
        <strain evidence="1 2">DSM 19910</strain>
    </source>
</reference>
<dbReference type="PATRIC" id="fig|1423731.3.peg.1520"/>
<dbReference type="Gene3D" id="3.40.50.2000">
    <property type="entry name" value="Glycogen Phosphorylase B"/>
    <property type="match status" value="2"/>
</dbReference>
<dbReference type="RefSeq" id="WP_057744757.1">
    <property type="nucleotide sequence ID" value="NZ_AZEF01000027.1"/>
</dbReference>
<dbReference type="SUPFAM" id="SSF53756">
    <property type="entry name" value="UDP-Glycosyltransferase/glycogen phosphorylase"/>
    <property type="match status" value="1"/>
</dbReference>
<dbReference type="AlphaFoldDB" id="A0A0R1M971"/>
<accession>A0A0R1M971</accession>
<keyword evidence="1" id="KW-0808">Transferase</keyword>
<dbReference type="STRING" id="1423731.FC81_GL001481"/>
<dbReference type="EMBL" id="AZEF01000027">
    <property type="protein sequence ID" value="KRL01338.1"/>
    <property type="molecule type" value="Genomic_DNA"/>
</dbReference>
<dbReference type="Proteomes" id="UP000051621">
    <property type="component" value="Unassembled WGS sequence"/>
</dbReference>
<gene>
    <name evidence="1" type="ORF">FC81_GL001481</name>
</gene>